<dbReference type="Pfam" id="PF00573">
    <property type="entry name" value="Ribosomal_L4"/>
    <property type="match status" value="1"/>
</dbReference>
<dbReference type="Gene3D" id="3.40.1370.10">
    <property type="match status" value="1"/>
</dbReference>
<keyword evidence="5" id="KW-1185">Reference proteome</keyword>
<comment type="caution">
    <text evidence="4">The sequence shown here is derived from an EMBL/GenBank/DDBJ whole genome shotgun (WGS) entry which is preliminary data.</text>
</comment>
<proteinExistence type="inferred from homology"/>
<organism evidence="4 5">
    <name type="scientific">Rubroshorea leprosula</name>
    <dbReference type="NCBI Taxonomy" id="152421"/>
    <lineage>
        <taxon>Eukaryota</taxon>
        <taxon>Viridiplantae</taxon>
        <taxon>Streptophyta</taxon>
        <taxon>Embryophyta</taxon>
        <taxon>Tracheophyta</taxon>
        <taxon>Spermatophyta</taxon>
        <taxon>Magnoliopsida</taxon>
        <taxon>eudicotyledons</taxon>
        <taxon>Gunneridae</taxon>
        <taxon>Pentapetalae</taxon>
        <taxon>rosids</taxon>
        <taxon>malvids</taxon>
        <taxon>Malvales</taxon>
        <taxon>Dipterocarpaceae</taxon>
        <taxon>Rubroshorea</taxon>
    </lineage>
</organism>
<reference evidence="4 5" key="1">
    <citation type="journal article" date="2021" name="Commun. Biol.">
        <title>The genome of Shorea leprosula (Dipterocarpaceae) highlights the ecological relevance of drought in aseasonal tropical rainforests.</title>
        <authorList>
            <person name="Ng K.K.S."/>
            <person name="Kobayashi M.J."/>
            <person name="Fawcett J.A."/>
            <person name="Hatakeyama M."/>
            <person name="Paape T."/>
            <person name="Ng C.H."/>
            <person name="Ang C.C."/>
            <person name="Tnah L.H."/>
            <person name="Lee C.T."/>
            <person name="Nishiyama T."/>
            <person name="Sese J."/>
            <person name="O'Brien M.J."/>
            <person name="Copetti D."/>
            <person name="Mohd Noor M.I."/>
            <person name="Ong R.C."/>
            <person name="Putra M."/>
            <person name="Sireger I.Z."/>
            <person name="Indrioko S."/>
            <person name="Kosugi Y."/>
            <person name="Izuno A."/>
            <person name="Isagi Y."/>
            <person name="Lee S.L."/>
            <person name="Shimizu K.K."/>
        </authorList>
    </citation>
    <scope>NUCLEOTIDE SEQUENCE [LARGE SCALE GENOMIC DNA]</scope>
    <source>
        <strain evidence="4">214</strain>
    </source>
</reference>
<evidence type="ECO:0000313" key="5">
    <source>
        <dbReference type="Proteomes" id="UP001054252"/>
    </source>
</evidence>
<gene>
    <name evidence="4" type="ORF">SLEP1_g14464</name>
</gene>
<dbReference type="AlphaFoldDB" id="A0AAV5IT61"/>
<keyword evidence="2" id="KW-0689">Ribosomal protein</keyword>
<protein>
    <submittedName>
        <fullName evidence="4">Uncharacterized protein</fullName>
    </submittedName>
</protein>
<evidence type="ECO:0000313" key="4">
    <source>
        <dbReference type="EMBL" id="GKV01962.1"/>
    </source>
</evidence>
<dbReference type="GO" id="GO:1990904">
    <property type="term" value="C:ribonucleoprotein complex"/>
    <property type="evidence" value="ECO:0007669"/>
    <property type="project" value="UniProtKB-KW"/>
</dbReference>
<comment type="similarity">
    <text evidence="1">Belongs to the universal ribosomal protein uL4 family.</text>
</comment>
<dbReference type="GO" id="GO:0006412">
    <property type="term" value="P:translation"/>
    <property type="evidence" value="ECO:0007669"/>
    <property type="project" value="InterPro"/>
</dbReference>
<sequence>MEHSAALRGGATMLGPKARIHAIKVNKKVNCLGQKIALSACAAERKVPTHK</sequence>
<keyword evidence="3" id="KW-0687">Ribonucleoprotein</keyword>
<dbReference type="SUPFAM" id="SSF52166">
    <property type="entry name" value="Ribosomal protein L4"/>
    <property type="match status" value="1"/>
</dbReference>
<dbReference type="GO" id="GO:0003735">
    <property type="term" value="F:structural constituent of ribosome"/>
    <property type="evidence" value="ECO:0007669"/>
    <property type="project" value="InterPro"/>
</dbReference>
<dbReference type="InterPro" id="IPR023574">
    <property type="entry name" value="Ribosomal_uL4_dom_sf"/>
</dbReference>
<evidence type="ECO:0000256" key="1">
    <source>
        <dbReference type="ARBA" id="ARBA00010528"/>
    </source>
</evidence>
<dbReference type="Proteomes" id="UP001054252">
    <property type="component" value="Unassembled WGS sequence"/>
</dbReference>
<dbReference type="GO" id="GO:0005840">
    <property type="term" value="C:ribosome"/>
    <property type="evidence" value="ECO:0007669"/>
    <property type="project" value="UniProtKB-KW"/>
</dbReference>
<accession>A0AAV5IT61</accession>
<dbReference type="EMBL" id="BPVZ01000018">
    <property type="protein sequence ID" value="GKV01962.1"/>
    <property type="molecule type" value="Genomic_DNA"/>
</dbReference>
<dbReference type="InterPro" id="IPR002136">
    <property type="entry name" value="Ribosomal_uL4"/>
</dbReference>
<evidence type="ECO:0000256" key="2">
    <source>
        <dbReference type="ARBA" id="ARBA00022980"/>
    </source>
</evidence>
<evidence type="ECO:0000256" key="3">
    <source>
        <dbReference type="ARBA" id="ARBA00023274"/>
    </source>
</evidence>
<name>A0AAV5IT61_9ROSI</name>